<dbReference type="GO" id="GO:0016780">
    <property type="term" value="F:phosphotransferase activity, for other substituted phosphate groups"/>
    <property type="evidence" value="ECO:0007669"/>
    <property type="project" value="InterPro"/>
</dbReference>
<keyword evidence="2" id="KW-1003">Cell membrane</keyword>
<dbReference type="GO" id="GO:0046872">
    <property type="term" value="F:metal ion binding"/>
    <property type="evidence" value="ECO:0007669"/>
    <property type="project" value="UniProtKB-KW"/>
</dbReference>
<evidence type="ECO:0000256" key="5">
    <source>
        <dbReference type="ARBA" id="ARBA00022989"/>
    </source>
</evidence>
<dbReference type="GO" id="GO:0044038">
    <property type="term" value="P:cell wall macromolecule biosynthetic process"/>
    <property type="evidence" value="ECO:0007669"/>
    <property type="project" value="TreeGrafter"/>
</dbReference>
<feature type="transmembrane region" description="Helical" evidence="8">
    <location>
        <begin position="163"/>
        <end position="182"/>
    </location>
</feature>
<reference evidence="9 10" key="1">
    <citation type="submission" date="2019-10" db="EMBL/GenBank/DDBJ databases">
        <title>Isolation, Identification of Microvirga thermotolerans HR1, a novel thermophilic bacterium and Comparative Genomics of the genus Microvirga.</title>
        <authorList>
            <person name="Li J."/>
            <person name="Zhang W."/>
            <person name="Lin M."/>
            <person name="Wang J."/>
        </authorList>
    </citation>
    <scope>NUCLEOTIDE SEQUENCE [LARGE SCALE GENOMIC DNA]</scope>
    <source>
        <strain evidence="9 10">HR1</strain>
    </source>
</reference>
<feature type="transmembrane region" description="Helical" evidence="8">
    <location>
        <begin position="138"/>
        <end position="157"/>
    </location>
</feature>
<feature type="transmembrane region" description="Helical" evidence="8">
    <location>
        <begin position="5"/>
        <end position="26"/>
    </location>
</feature>
<feature type="transmembrane region" description="Helical" evidence="8">
    <location>
        <begin position="215"/>
        <end position="234"/>
    </location>
</feature>
<evidence type="ECO:0000256" key="3">
    <source>
        <dbReference type="ARBA" id="ARBA00022679"/>
    </source>
</evidence>
<protein>
    <submittedName>
        <fullName evidence="9">Glycosyl transferase</fullName>
    </submittedName>
</protein>
<feature type="transmembrane region" description="Helical" evidence="8">
    <location>
        <begin position="80"/>
        <end position="100"/>
    </location>
</feature>
<dbReference type="GO" id="GO:0005886">
    <property type="term" value="C:plasma membrane"/>
    <property type="evidence" value="ECO:0007669"/>
    <property type="project" value="UniProtKB-SubCell"/>
</dbReference>
<comment type="subcellular location">
    <subcellularLocation>
        <location evidence="1">Cell membrane</location>
        <topology evidence="1">Multi-pass membrane protein</topology>
    </subcellularLocation>
</comment>
<evidence type="ECO:0000256" key="7">
    <source>
        <dbReference type="PIRSR" id="PIRSR600715-1"/>
    </source>
</evidence>
<evidence type="ECO:0000256" key="4">
    <source>
        <dbReference type="ARBA" id="ARBA00022692"/>
    </source>
</evidence>
<dbReference type="PANTHER" id="PTHR22926">
    <property type="entry name" value="PHOSPHO-N-ACETYLMURAMOYL-PENTAPEPTIDE-TRANSFERASE"/>
    <property type="match status" value="1"/>
</dbReference>
<dbReference type="KEGG" id="mico:GDR74_00920"/>
<keyword evidence="3 9" id="KW-0808">Transferase</keyword>
<dbReference type="EMBL" id="CP045423">
    <property type="protein sequence ID" value="QFU14888.1"/>
    <property type="molecule type" value="Genomic_DNA"/>
</dbReference>
<feature type="binding site" evidence="7">
    <location>
        <position position="182"/>
    </location>
    <ligand>
        <name>Mg(2+)</name>
        <dbReference type="ChEBI" id="CHEBI:18420"/>
    </ligand>
</feature>
<keyword evidence="7" id="KW-0460">Magnesium</keyword>
<dbReference type="CDD" id="cd06854">
    <property type="entry name" value="GT_WbpL_WbcO_like"/>
    <property type="match status" value="1"/>
</dbReference>
<feature type="binding site" evidence="7">
    <location>
        <position position="245"/>
    </location>
    <ligand>
        <name>Mg(2+)</name>
        <dbReference type="ChEBI" id="CHEBI:18420"/>
    </ligand>
</feature>
<evidence type="ECO:0000256" key="1">
    <source>
        <dbReference type="ARBA" id="ARBA00004651"/>
    </source>
</evidence>
<feature type="transmembrane region" description="Helical" evidence="8">
    <location>
        <begin position="32"/>
        <end position="59"/>
    </location>
</feature>
<feature type="transmembrane region" description="Helical" evidence="8">
    <location>
        <begin position="342"/>
        <end position="363"/>
    </location>
</feature>
<dbReference type="PANTHER" id="PTHR22926:SF3">
    <property type="entry name" value="UNDECAPRENYL-PHOSPHATE ALPHA-N-ACETYLGLUCOSAMINYL 1-PHOSPHATE TRANSFERASE"/>
    <property type="match status" value="1"/>
</dbReference>
<dbReference type="GO" id="GO:0071555">
    <property type="term" value="P:cell wall organization"/>
    <property type="evidence" value="ECO:0007669"/>
    <property type="project" value="TreeGrafter"/>
</dbReference>
<evidence type="ECO:0000313" key="9">
    <source>
        <dbReference type="EMBL" id="QFU14888.1"/>
    </source>
</evidence>
<name>A0A5P9JSY0_9HYPH</name>
<gene>
    <name evidence="9" type="ORF">GDR74_00920</name>
</gene>
<dbReference type="Pfam" id="PF00953">
    <property type="entry name" value="Glycos_transf_4"/>
    <property type="match status" value="1"/>
</dbReference>
<keyword evidence="10" id="KW-1185">Reference proteome</keyword>
<feature type="transmembrane region" description="Helical" evidence="8">
    <location>
        <begin position="241"/>
        <end position="260"/>
    </location>
</feature>
<dbReference type="AlphaFoldDB" id="A0A5P9JSY0"/>
<dbReference type="InterPro" id="IPR000715">
    <property type="entry name" value="Glycosyl_transferase_4"/>
</dbReference>
<feature type="transmembrane region" description="Helical" evidence="8">
    <location>
        <begin position="312"/>
        <end position="336"/>
    </location>
</feature>
<dbReference type="GO" id="GO:0009103">
    <property type="term" value="P:lipopolysaccharide biosynthetic process"/>
    <property type="evidence" value="ECO:0007669"/>
    <property type="project" value="TreeGrafter"/>
</dbReference>
<evidence type="ECO:0000256" key="2">
    <source>
        <dbReference type="ARBA" id="ARBA00022475"/>
    </source>
</evidence>
<keyword evidence="6 8" id="KW-0472">Membrane</keyword>
<evidence type="ECO:0000256" key="8">
    <source>
        <dbReference type="SAM" id="Phobius"/>
    </source>
</evidence>
<evidence type="ECO:0000313" key="10">
    <source>
        <dbReference type="Proteomes" id="UP000325614"/>
    </source>
</evidence>
<proteinExistence type="predicted"/>
<keyword evidence="7" id="KW-0479">Metal-binding</keyword>
<feature type="transmembrane region" description="Helical" evidence="8">
    <location>
        <begin position="106"/>
        <end position="126"/>
    </location>
</feature>
<keyword evidence="4 8" id="KW-0812">Transmembrane</keyword>
<evidence type="ECO:0000256" key="6">
    <source>
        <dbReference type="ARBA" id="ARBA00023136"/>
    </source>
</evidence>
<sequence length="372" mass="38775">MIVDYLKLIGFWAASVVAGLLLSVAFNPFAFVTVAVLSAIMLSAGLLSAILIVALKPLLVRYALARPNARSSHTIPTPQGGGIAVVGAVLVTMALAFSVLGLPEHFFKAFVILAGASMFLAIVGAVDDIRPLPAGLRLVLQVAAVAAVVVTSGLRILPDVVPLAVEQAILILGGVWFVNLVNFMDGLDWITVAEMVPVTAAIAVLGPAAGLPMSILVTFVALALCGALLGFAPFNKPVARLFLGDVGSLPIGLLVGWMLLQLAGTGTIAAALLLPLYYLTDATVTLLRRLARGEKVWEAHRTHFYQKATDNGFSALAVSAHVFGLNLALAGLAAMTLVWRSAAVQAAALAAGLALVILVLRLFSRPRSKVVR</sequence>
<accession>A0A5P9JSY0</accession>
<dbReference type="Proteomes" id="UP000325614">
    <property type="component" value="Chromosome"/>
</dbReference>
<feature type="transmembrane region" description="Helical" evidence="8">
    <location>
        <begin position="189"/>
        <end position="209"/>
    </location>
</feature>
<comment type="cofactor">
    <cofactor evidence="7">
        <name>Mg(2+)</name>
        <dbReference type="ChEBI" id="CHEBI:18420"/>
    </cofactor>
</comment>
<feature type="transmembrane region" description="Helical" evidence="8">
    <location>
        <begin position="266"/>
        <end position="291"/>
    </location>
</feature>
<organism evidence="9 10">
    <name type="scientific">Microvirga thermotolerans</name>
    <dbReference type="NCBI Taxonomy" id="2651334"/>
    <lineage>
        <taxon>Bacteria</taxon>
        <taxon>Pseudomonadati</taxon>
        <taxon>Pseudomonadota</taxon>
        <taxon>Alphaproteobacteria</taxon>
        <taxon>Hyphomicrobiales</taxon>
        <taxon>Methylobacteriaceae</taxon>
        <taxon>Microvirga</taxon>
    </lineage>
</organism>
<keyword evidence="5 8" id="KW-1133">Transmembrane helix</keyword>